<protein>
    <recommendedName>
        <fullName evidence="5">Lipoprotein</fullName>
    </recommendedName>
</protein>
<feature type="region of interest" description="Disordered" evidence="1">
    <location>
        <begin position="27"/>
        <end position="48"/>
    </location>
</feature>
<keyword evidence="2" id="KW-0732">Signal</keyword>
<proteinExistence type="predicted"/>
<gene>
    <name evidence="3" type="ORF">F7Q99_19360</name>
</gene>
<dbReference type="RefSeq" id="WP_195911112.1">
    <property type="nucleotide sequence ID" value="NZ_WBOF01000001.1"/>
</dbReference>
<sequence>MFRWIRVGGLVLAVVLAGAAAGCSGGPSDGELRAEATSPQAESARAAKETEIRSQIASLGEVEGLEPVLTRFSDSCAEPSHDELYNRDSPALSCGMEATAYFGVQGDITAVLPRIGAVDLVARGTRNEDGNRPFAADDAVRYALEFHRNRGRYPDGWPMPGPELRTDGFRIDWDRPDAMLVNQIKEPDPCRAQNTGGIYRRCEVAPKGSATVAEARARYGTVLAFSVRERKYFTVEGKD</sequence>
<keyword evidence="4" id="KW-1185">Reference proteome</keyword>
<name>A0A6N7KWI4_9ACTN</name>
<accession>A0A6N7KWI4</accession>
<dbReference type="AlphaFoldDB" id="A0A6N7KWI4"/>
<evidence type="ECO:0000313" key="3">
    <source>
        <dbReference type="EMBL" id="MQS14364.1"/>
    </source>
</evidence>
<dbReference type="Proteomes" id="UP000450000">
    <property type="component" value="Unassembled WGS sequence"/>
</dbReference>
<dbReference type="EMBL" id="WBOF01000001">
    <property type="protein sequence ID" value="MQS14364.1"/>
    <property type="molecule type" value="Genomic_DNA"/>
</dbReference>
<reference evidence="3 4" key="1">
    <citation type="submission" date="2019-09" db="EMBL/GenBank/DDBJ databases">
        <title>Genome Sequences of Streptomyces kaniharaensis ATCC 21070.</title>
        <authorList>
            <person name="Zhu W."/>
            <person name="De Crecy-Lagard V."/>
            <person name="Richards N.G."/>
        </authorList>
    </citation>
    <scope>NUCLEOTIDE SEQUENCE [LARGE SCALE GENOMIC DNA]</scope>
    <source>
        <strain evidence="3 4">SF-557</strain>
    </source>
</reference>
<evidence type="ECO:0000256" key="1">
    <source>
        <dbReference type="SAM" id="MobiDB-lite"/>
    </source>
</evidence>
<evidence type="ECO:0000256" key="2">
    <source>
        <dbReference type="SAM" id="SignalP"/>
    </source>
</evidence>
<evidence type="ECO:0008006" key="5">
    <source>
        <dbReference type="Google" id="ProtNLM"/>
    </source>
</evidence>
<organism evidence="3 4">
    <name type="scientific">Streptomyces kaniharaensis</name>
    <dbReference type="NCBI Taxonomy" id="212423"/>
    <lineage>
        <taxon>Bacteria</taxon>
        <taxon>Bacillati</taxon>
        <taxon>Actinomycetota</taxon>
        <taxon>Actinomycetes</taxon>
        <taxon>Kitasatosporales</taxon>
        <taxon>Streptomycetaceae</taxon>
        <taxon>Streptomyces</taxon>
    </lineage>
</organism>
<feature type="chain" id="PRO_5026738844" description="Lipoprotein" evidence="2">
    <location>
        <begin position="20"/>
        <end position="239"/>
    </location>
</feature>
<evidence type="ECO:0000313" key="4">
    <source>
        <dbReference type="Proteomes" id="UP000450000"/>
    </source>
</evidence>
<feature type="signal peptide" evidence="2">
    <location>
        <begin position="1"/>
        <end position="19"/>
    </location>
</feature>
<dbReference type="PROSITE" id="PS51257">
    <property type="entry name" value="PROKAR_LIPOPROTEIN"/>
    <property type="match status" value="1"/>
</dbReference>
<comment type="caution">
    <text evidence="3">The sequence shown here is derived from an EMBL/GenBank/DDBJ whole genome shotgun (WGS) entry which is preliminary data.</text>
</comment>